<reference evidence="3" key="1">
    <citation type="submission" date="2016-10" db="EMBL/GenBank/DDBJ databases">
        <authorList>
            <person name="Varghese N."/>
            <person name="Submissions S."/>
        </authorList>
    </citation>
    <scope>NUCLEOTIDE SEQUENCE [LARGE SCALE GENOMIC DNA]</scope>
    <source>
        <strain evidence="3">DSM 17933</strain>
    </source>
</reference>
<evidence type="ECO:0000313" key="2">
    <source>
        <dbReference type="EMBL" id="SDH32893.1"/>
    </source>
</evidence>
<keyword evidence="2" id="KW-0808">Transferase</keyword>
<dbReference type="EMBL" id="FNCH01000021">
    <property type="protein sequence ID" value="SDH32893.1"/>
    <property type="molecule type" value="Genomic_DNA"/>
</dbReference>
<evidence type="ECO:0000313" key="3">
    <source>
        <dbReference type="Proteomes" id="UP000199643"/>
    </source>
</evidence>
<dbReference type="PANTHER" id="PTHR22916">
    <property type="entry name" value="GLYCOSYLTRANSFERASE"/>
    <property type="match status" value="1"/>
</dbReference>
<keyword evidence="3" id="KW-1185">Reference proteome</keyword>
<proteinExistence type="predicted"/>
<name>A0A1G8BIN9_9SPHI</name>
<dbReference type="Pfam" id="PF00535">
    <property type="entry name" value="Glycos_transf_2"/>
    <property type="match status" value="1"/>
</dbReference>
<dbReference type="PANTHER" id="PTHR22916:SF3">
    <property type="entry name" value="UDP-GLCNAC:BETAGAL BETA-1,3-N-ACETYLGLUCOSAMINYLTRANSFERASE-LIKE PROTEIN 1"/>
    <property type="match status" value="1"/>
</dbReference>
<feature type="domain" description="Glycosyltransferase 2-like" evidence="1">
    <location>
        <begin position="64"/>
        <end position="191"/>
    </location>
</feature>
<dbReference type="Proteomes" id="UP000199643">
    <property type="component" value="Unassembled WGS sequence"/>
</dbReference>
<dbReference type="STRING" id="405671.SAMN05421827_12155"/>
<dbReference type="GO" id="GO:0016758">
    <property type="term" value="F:hexosyltransferase activity"/>
    <property type="evidence" value="ECO:0007669"/>
    <property type="project" value="UniProtKB-ARBA"/>
</dbReference>
<dbReference type="SUPFAM" id="SSF53448">
    <property type="entry name" value="Nucleotide-diphospho-sugar transferases"/>
    <property type="match status" value="1"/>
</dbReference>
<dbReference type="Gene3D" id="3.90.550.10">
    <property type="entry name" value="Spore Coat Polysaccharide Biosynthesis Protein SpsA, Chain A"/>
    <property type="match status" value="1"/>
</dbReference>
<dbReference type="InterPro" id="IPR029044">
    <property type="entry name" value="Nucleotide-diphossugar_trans"/>
</dbReference>
<dbReference type="InterPro" id="IPR001173">
    <property type="entry name" value="Glyco_trans_2-like"/>
</dbReference>
<protein>
    <submittedName>
        <fullName evidence="2">Glycosyl transferase family 2</fullName>
    </submittedName>
</protein>
<accession>A0A1G8BIN9</accession>
<evidence type="ECO:0000259" key="1">
    <source>
        <dbReference type="Pfam" id="PF00535"/>
    </source>
</evidence>
<organism evidence="2 3">
    <name type="scientific">Pedobacter terrae</name>
    <dbReference type="NCBI Taxonomy" id="405671"/>
    <lineage>
        <taxon>Bacteria</taxon>
        <taxon>Pseudomonadati</taxon>
        <taxon>Bacteroidota</taxon>
        <taxon>Sphingobacteriia</taxon>
        <taxon>Sphingobacteriales</taxon>
        <taxon>Sphingobacteriaceae</taxon>
        <taxon>Pedobacter</taxon>
    </lineage>
</organism>
<gene>
    <name evidence="2" type="ORF">SAMN05421827_12155</name>
</gene>
<dbReference type="AlphaFoldDB" id="A0A1G8BIN9"/>
<sequence length="384" mass="44542">MNNIFLGTGALSVFEKPVVILSFFQALKMQKSMLSFISLLTLKLSYFYLTETQNMIDEQKNLITVLMPVYNSELFVRDAIQSILHQSYQNFEFLIINDGSTDQSHTIISSFSDSRIKYINNIANKGIVETLNEGLKLSKGRYIARMDADDIALPDRLSKQVKFLTANPTYKLCGSRALTIDITGKEINKLNRPKHSAKIKVFNLFRNAFLHPTIMADAETIKKFAYSEDFKYAEDYFLFSQITMAYPVANLNERLLHYRIHEGSITSKKREEMVQSELKTIAYLLSFLFDKVDQQSLLIHHSILRPEDASFSTHEVEHHLINILKANYEKHIFEQKALKKQLQKDWYNYLQKSNNKSSLNKFLKSDLFTFSNLNLKQVIKLLLK</sequence>